<sequence>MIVKIPKVFASSFNSEYLCSLKIEFTYFFLNLSALCFRDVSLYGTERAKLCLSEFVNQ</sequence>
<proteinExistence type="predicted"/>
<accession>A0ABM7VH31</accession>
<reference evidence="1 2" key="1">
    <citation type="submission" date="2021-12" db="EMBL/GenBank/DDBJ databases">
        <title>Genome sequencing of bacteria with rrn-lacking chromosome and rrn-plasmid.</title>
        <authorList>
            <person name="Anda M."/>
            <person name="Iwasaki W."/>
        </authorList>
    </citation>
    <scope>NUCLEOTIDE SEQUENCE [LARGE SCALE GENOMIC DNA]</scope>
    <source>
        <strain evidence="1 2">NBRC 101262</strain>
    </source>
</reference>
<protein>
    <submittedName>
        <fullName evidence="1">Uncharacterized protein</fullName>
    </submittedName>
</protein>
<keyword evidence="2" id="KW-1185">Reference proteome</keyword>
<gene>
    <name evidence="1" type="ORF">PEPS_23010</name>
</gene>
<dbReference type="EMBL" id="AP025292">
    <property type="protein sequence ID" value="BDD00021.1"/>
    <property type="molecule type" value="Genomic_DNA"/>
</dbReference>
<organism evidence="1 2">
    <name type="scientific">Persicobacter psychrovividus</name>
    <dbReference type="NCBI Taxonomy" id="387638"/>
    <lineage>
        <taxon>Bacteria</taxon>
        <taxon>Pseudomonadati</taxon>
        <taxon>Bacteroidota</taxon>
        <taxon>Cytophagia</taxon>
        <taxon>Cytophagales</taxon>
        <taxon>Persicobacteraceae</taxon>
        <taxon>Persicobacter</taxon>
    </lineage>
</organism>
<evidence type="ECO:0000313" key="2">
    <source>
        <dbReference type="Proteomes" id="UP001354989"/>
    </source>
</evidence>
<name>A0ABM7VH31_9BACT</name>
<evidence type="ECO:0000313" key="1">
    <source>
        <dbReference type="EMBL" id="BDD00021.1"/>
    </source>
</evidence>
<dbReference type="Proteomes" id="UP001354989">
    <property type="component" value="Chromosome"/>
</dbReference>